<feature type="region of interest" description="Disordered" evidence="1">
    <location>
        <begin position="106"/>
        <end position="132"/>
    </location>
</feature>
<dbReference type="AlphaFoldDB" id="A0A0E0JPY8"/>
<dbReference type="Gramene" id="OPUNC01G33330.6">
    <property type="protein sequence ID" value="OPUNC01G33330.6"/>
    <property type="gene ID" value="OPUNC01G33330"/>
</dbReference>
<keyword evidence="3" id="KW-1185">Reference proteome</keyword>
<feature type="compositionally biased region" description="Basic and acidic residues" evidence="1">
    <location>
        <begin position="106"/>
        <end position="123"/>
    </location>
</feature>
<accession>A0A0E0JPY8</accession>
<proteinExistence type="predicted"/>
<organism evidence="2">
    <name type="scientific">Oryza punctata</name>
    <name type="common">Red rice</name>
    <dbReference type="NCBI Taxonomy" id="4537"/>
    <lineage>
        <taxon>Eukaryota</taxon>
        <taxon>Viridiplantae</taxon>
        <taxon>Streptophyta</taxon>
        <taxon>Embryophyta</taxon>
        <taxon>Tracheophyta</taxon>
        <taxon>Spermatophyta</taxon>
        <taxon>Magnoliopsida</taxon>
        <taxon>Liliopsida</taxon>
        <taxon>Poales</taxon>
        <taxon>Poaceae</taxon>
        <taxon>BOP clade</taxon>
        <taxon>Oryzoideae</taxon>
        <taxon>Oryzeae</taxon>
        <taxon>Oryzinae</taxon>
        <taxon>Oryza</taxon>
    </lineage>
</organism>
<name>A0A0E0JPY8_ORYPU</name>
<reference evidence="2" key="2">
    <citation type="submission" date="2018-05" db="EMBL/GenBank/DDBJ databases">
        <title>OpunRS2 (Oryza punctata Reference Sequence Version 2).</title>
        <authorList>
            <person name="Zhang J."/>
            <person name="Kudrna D."/>
            <person name="Lee S."/>
            <person name="Talag J."/>
            <person name="Welchert J."/>
            <person name="Wing R.A."/>
        </authorList>
    </citation>
    <scope>NUCLEOTIDE SEQUENCE [LARGE SCALE GENOMIC DNA]</scope>
</reference>
<evidence type="ECO:0000313" key="3">
    <source>
        <dbReference type="Proteomes" id="UP000026962"/>
    </source>
</evidence>
<protein>
    <submittedName>
        <fullName evidence="2">Uncharacterized protein</fullName>
    </submittedName>
</protein>
<evidence type="ECO:0000256" key="1">
    <source>
        <dbReference type="SAM" id="MobiDB-lite"/>
    </source>
</evidence>
<dbReference type="Proteomes" id="UP000026962">
    <property type="component" value="Chromosome 1"/>
</dbReference>
<sequence>MFMCSGKKPRSKHLPARSAGVSLGVARKNTKPGLAAAGGRTAPTSTSRASAVKGAFRNAAPNAVPSNSSLLWLTTAARGAGRGAAPPAATTAAALLSAGTAWVADERPEQEVDGRSARSSGEKTEEEAMNEDASARARVSCLVRGARERHRLFIQTSAIFLSRRSGAQQAERQQRAQLGNTMAPAALAAPIASISPSTAGRVTATTLAATGGGLRSARMASSPVAQPVGIDCSFFLFLPSLLGFLHGCHLSNLCCCSRKARQLCYSPTRCSDQFCDSGGVWWSEAAAQMKPIPPPKRRYIHTTTRLMN</sequence>
<feature type="region of interest" description="Disordered" evidence="1">
    <location>
        <begin position="1"/>
        <end position="47"/>
    </location>
</feature>
<dbReference type="EnsemblPlants" id="OPUNC01G33330.6">
    <property type="protein sequence ID" value="OPUNC01G33330.6"/>
    <property type="gene ID" value="OPUNC01G33330"/>
</dbReference>
<evidence type="ECO:0000313" key="2">
    <source>
        <dbReference type="EnsemblPlants" id="OPUNC01G33330.6"/>
    </source>
</evidence>
<reference evidence="2" key="1">
    <citation type="submission" date="2015-04" db="UniProtKB">
        <authorList>
            <consortium name="EnsemblPlants"/>
        </authorList>
    </citation>
    <scope>IDENTIFICATION</scope>
</reference>
<dbReference type="HOGENOM" id="CLU_904264_0_0_1"/>